<proteinExistence type="predicted"/>
<reference evidence="2" key="1">
    <citation type="submission" date="2016-11" db="UniProtKB">
        <authorList>
            <consortium name="WormBaseParasite"/>
        </authorList>
    </citation>
    <scope>IDENTIFICATION</scope>
</reference>
<protein>
    <submittedName>
        <fullName evidence="2">JmjC domain-containing protein</fullName>
    </submittedName>
</protein>
<sequence length="80" mass="9237">MPPLSHKMCPHLRFCVCVCVYGDGHWAKEGGAVYMYVLEQMGANWFWLLYDGAAPGPQWSFYRVDAATQKLVPFRTFFLE</sequence>
<evidence type="ECO:0000313" key="1">
    <source>
        <dbReference type="Proteomes" id="UP000095282"/>
    </source>
</evidence>
<dbReference type="WBParaSite" id="Csp11.Scaffold630.g19777.t1">
    <property type="protein sequence ID" value="Csp11.Scaffold630.g19777.t1"/>
    <property type="gene ID" value="Csp11.Scaffold630.g19777"/>
</dbReference>
<keyword evidence="1" id="KW-1185">Reference proteome</keyword>
<accession>A0A1I7UVJ6</accession>
<dbReference type="AlphaFoldDB" id="A0A1I7UVJ6"/>
<name>A0A1I7UVJ6_9PELO</name>
<dbReference type="Proteomes" id="UP000095282">
    <property type="component" value="Unplaced"/>
</dbReference>
<organism evidence="1 2">
    <name type="scientific">Caenorhabditis tropicalis</name>
    <dbReference type="NCBI Taxonomy" id="1561998"/>
    <lineage>
        <taxon>Eukaryota</taxon>
        <taxon>Metazoa</taxon>
        <taxon>Ecdysozoa</taxon>
        <taxon>Nematoda</taxon>
        <taxon>Chromadorea</taxon>
        <taxon>Rhabditida</taxon>
        <taxon>Rhabditina</taxon>
        <taxon>Rhabditomorpha</taxon>
        <taxon>Rhabditoidea</taxon>
        <taxon>Rhabditidae</taxon>
        <taxon>Peloderinae</taxon>
        <taxon>Caenorhabditis</taxon>
    </lineage>
</organism>
<evidence type="ECO:0000313" key="2">
    <source>
        <dbReference type="WBParaSite" id="Csp11.Scaffold630.g19777.t1"/>
    </source>
</evidence>